<keyword evidence="1 5" id="KW-0732">Signal</keyword>
<dbReference type="PANTHER" id="PTHR13887:SF14">
    <property type="entry name" value="DISULFIDE BOND FORMATION PROTEIN D"/>
    <property type="match status" value="1"/>
</dbReference>
<dbReference type="Pfam" id="PF01323">
    <property type="entry name" value="DSBA"/>
    <property type="match status" value="1"/>
</dbReference>
<sequence>MWRLAVCAGLLLAASLPARAGDAPPTSAFTPAQRDEIVRIVRDALKRDPSILRDAVEALQADNDARQQAAAKAAIAARRSELVTASDPSAGNPKGDVTVVEFFDVRCPYCKRLEPDLSRLMQADRGVRLVYKDMPILGAPSVLGSKALLAAQRQDKYDALRAVLMRDGAPPSDASIRAAAAAVGIDIDRLERDMNDPAIQARIDTNLRLAHELGITGTPALVVGGTLIPGAVSLAELESAVATARKAD</sequence>
<dbReference type="Gene3D" id="3.40.30.10">
    <property type="entry name" value="Glutaredoxin"/>
    <property type="match status" value="1"/>
</dbReference>
<proteinExistence type="predicted"/>
<dbReference type="AlphaFoldDB" id="A0A0D6P3U3"/>
<dbReference type="EMBL" id="BANB01000045">
    <property type="protein sequence ID" value="GAN76011.1"/>
    <property type="molecule type" value="Genomic_DNA"/>
</dbReference>
<feature type="domain" description="Thioredoxin" evidence="6">
    <location>
        <begin position="18"/>
        <end position="246"/>
    </location>
</feature>
<dbReference type="CDD" id="cd03023">
    <property type="entry name" value="DsbA_Com1_like"/>
    <property type="match status" value="1"/>
</dbReference>
<reference evidence="7 8" key="1">
    <citation type="submission" date="2012-11" db="EMBL/GenBank/DDBJ databases">
        <title>Whole genome sequence of Acidisphaera rubrifaciens HS-AP3.</title>
        <authorList>
            <person name="Azuma Y."/>
            <person name="Higashiura N."/>
            <person name="Hirakawa H."/>
            <person name="Matsushita K."/>
        </authorList>
    </citation>
    <scope>NUCLEOTIDE SEQUENCE [LARGE SCALE GENOMIC DNA]</scope>
    <source>
        <strain evidence="7 8">HS-AP3</strain>
    </source>
</reference>
<evidence type="ECO:0000256" key="3">
    <source>
        <dbReference type="ARBA" id="ARBA00023157"/>
    </source>
</evidence>
<evidence type="ECO:0000259" key="6">
    <source>
        <dbReference type="PROSITE" id="PS51352"/>
    </source>
</evidence>
<evidence type="ECO:0000256" key="5">
    <source>
        <dbReference type="SAM" id="SignalP"/>
    </source>
</evidence>
<keyword evidence="8" id="KW-1185">Reference proteome</keyword>
<dbReference type="Pfam" id="PF18312">
    <property type="entry name" value="ScsC_N"/>
    <property type="match status" value="1"/>
</dbReference>
<organism evidence="7 8">
    <name type="scientific">Acidisphaera rubrifaciens HS-AP3</name>
    <dbReference type="NCBI Taxonomy" id="1231350"/>
    <lineage>
        <taxon>Bacteria</taxon>
        <taxon>Pseudomonadati</taxon>
        <taxon>Pseudomonadota</taxon>
        <taxon>Alphaproteobacteria</taxon>
        <taxon>Acetobacterales</taxon>
        <taxon>Acetobacteraceae</taxon>
        <taxon>Acidisphaera</taxon>
    </lineage>
</organism>
<dbReference type="SUPFAM" id="SSF52833">
    <property type="entry name" value="Thioredoxin-like"/>
    <property type="match status" value="1"/>
</dbReference>
<keyword evidence="2" id="KW-0560">Oxidoreductase</keyword>
<accession>A0A0D6P3U3</accession>
<evidence type="ECO:0000256" key="4">
    <source>
        <dbReference type="ARBA" id="ARBA00023284"/>
    </source>
</evidence>
<keyword evidence="4" id="KW-0676">Redox-active center</keyword>
<evidence type="ECO:0000256" key="1">
    <source>
        <dbReference type="ARBA" id="ARBA00022729"/>
    </source>
</evidence>
<comment type="caution">
    <text evidence="7">The sequence shown here is derived from an EMBL/GenBank/DDBJ whole genome shotgun (WGS) entry which is preliminary data.</text>
</comment>
<evidence type="ECO:0000256" key="2">
    <source>
        <dbReference type="ARBA" id="ARBA00023002"/>
    </source>
</evidence>
<dbReference type="InterPro" id="IPR036249">
    <property type="entry name" value="Thioredoxin-like_sf"/>
</dbReference>
<feature type="chain" id="PRO_5002309493" evidence="5">
    <location>
        <begin position="21"/>
        <end position="248"/>
    </location>
</feature>
<evidence type="ECO:0000313" key="7">
    <source>
        <dbReference type="EMBL" id="GAN76011.1"/>
    </source>
</evidence>
<dbReference type="GO" id="GO:0016491">
    <property type="term" value="F:oxidoreductase activity"/>
    <property type="evidence" value="ECO:0007669"/>
    <property type="project" value="UniProtKB-KW"/>
</dbReference>
<dbReference type="PANTHER" id="PTHR13887">
    <property type="entry name" value="GLUTATHIONE S-TRANSFERASE KAPPA"/>
    <property type="match status" value="1"/>
</dbReference>
<name>A0A0D6P3U3_9PROT</name>
<dbReference type="Proteomes" id="UP000032680">
    <property type="component" value="Unassembled WGS sequence"/>
</dbReference>
<keyword evidence="3" id="KW-1015">Disulfide bond</keyword>
<feature type="signal peptide" evidence="5">
    <location>
        <begin position="1"/>
        <end position="20"/>
    </location>
</feature>
<gene>
    <name evidence="7" type="ORF">Asru_0045_02</name>
</gene>
<protein>
    <submittedName>
        <fullName evidence="7">Outer membrane protein</fullName>
    </submittedName>
</protein>
<dbReference type="PROSITE" id="PS51352">
    <property type="entry name" value="THIOREDOXIN_2"/>
    <property type="match status" value="1"/>
</dbReference>
<evidence type="ECO:0000313" key="8">
    <source>
        <dbReference type="Proteomes" id="UP000032680"/>
    </source>
</evidence>
<dbReference type="InterPro" id="IPR013766">
    <property type="entry name" value="Thioredoxin_domain"/>
</dbReference>
<dbReference type="InterPro" id="IPR001853">
    <property type="entry name" value="DSBA-like_thioredoxin_dom"/>
</dbReference>
<dbReference type="InterPro" id="IPR041205">
    <property type="entry name" value="ScsC_N"/>
</dbReference>